<accession>A0A8H7ERY9</accession>
<dbReference type="Proteomes" id="UP000605846">
    <property type="component" value="Unassembled WGS sequence"/>
</dbReference>
<dbReference type="AlphaFoldDB" id="A0A8H7ERY9"/>
<sequence length="119" mass="13293">MKITMVILFWLALISADRIIIDEPPAQGIFHVDAPMDIRYRVHYEGMAKLSSTSAVLISETNHSVIMYFPDADWSDEDEIRGAHALWDIPSDLINGTYMLRVAGPASYPCSKSHNGQGK</sequence>
<feature type="signal peptide" evidence="1">
    <location>
        <begin position="1"/>
        <end position="16"/>
    </location>
</feature>
<protein>
    <submittedName>
        <fullName evidence="2">Uncharacterized protein</fullName>
    </submittedName>
</protein>
<evidence type="ECO:0000313" key="3">
    <source>
        <dbReference type="Proteomes" id="UP000605846"/>
    </source>
</evidence>
<keyword evidence="3" id="KW-1185">Reference proteome</keyword>
<organism evidence="2 3">
    <name type="scientific">Apophysomyces ossiformis</name>
    <dbReference type="NCBI Taxonomy" id="679940"/>
    <lineage>
        <taxon>Eukaryota</taxon>
        <taxon>Fungi</taxon>
        <taxon>Fungi incertae sedis</taxon>
        <taxon>Mucoromycota</taxon>
        <taxon>Mucoromycotina</taxon>
        <taxon>Mucoromycetes</taxon>
        <taxon>Mucorales</taxon>
        <taxon>Mucorineae</taxon>
        <taxon>Mucoraceae</taxon>
        <taxon>Apophysomyces</taxon>
    </lineage>
</organism>
<evidence type="ECO:0000313" key="2">
    <source>
        <dbReference type="EMBL" id="KAF7729518.1"/>
    </source>
</evidence>
<name>A0A8H7ERY9_9FUNG</name>
<reference evidence="2" key="1">
    <citation type="submission" date="2020-01" db="EMBL/GenBank/DDBJ databases">
        <title>Genome Sequencing of Three Apophysomyces-Like Fungal Strains Confirms a Novel Fungal Genus in the Mucoromycota with divergent Burkholderia-like Endosymbiotic Bacteria.</title>
        <authorList>
            <person name="Stajich J.E."/>
            <person name="Macias A.M."/>
            <person name="Carter-House D."/>
            <person name="Lovett B."/>
            <person name="Kasson L.R."/>
            <person name="Berry K."/>
            <person name="Grigoriev I."/>
            <person name="Chang Y."/>
            <person name="Spatafora J."/>
            <person name="Kasson M.T."/>
        </authorList>
    </citation>
    <scope>NUCLEOTIDE SEQUENCE</scope>
    <source>
        <strain evidence="2">NRRL A-21654</strain>
    </source>
</reference>
<comment type="caution">
    <text evidence="2">The sequence shown here is derived from an EMBL/GenBank/DDBJ whole genome shotgun (WGS) entry which is preliminary data.</text>
</comment>
<dbReference type="EMBL" id="JABAYA010000024">
    <property type="protein sequence ID" value="KAF7729518.1"/>
    <property type="molecule type" value="Genomic_DNA"/>
</dbReference>
<evidence type="ECO:0000256" key="1">
    <source>
        <dbReference type="SAM" id="SignalP"/>
    </source>
</evidence>
<feature type="chain" id="PRO_5034157336" evidence="1">
    <location>
        <begin position="17"/>
        <end position="119"/>
    </location>
</feature>
<gene>
    <name evidence="2" type="ORF">EC973_004192</name>
</gene>
<proteinExistence type="predicted"/>
<dbReference type="OrthoDB" id="2277867at2759"/>
<keyword evidence="1" id="KW-0732">Signal</keyword>